<evidence type="ECO:0000256" key="4">
    <source>
        <dbReference type="ARBA" id="ARBA00022530"/>
    </source>
</evidence>
<keyword evidence="8 18" id="KW-0472">Membrane</keyword>
<dbReference type="Gene3D" id="2.60.40.3210">
    <property type="entry name" value="Zona pellucida, ZP-N domain"/>
    <property type="match status" value="1"/>
</dbReference>
<dbReference type="InterPro" id="IPR001507">
    <property type="entry name" value="ZP_dom"/>
</dbReference>
<comment type="caution">
    <text evidence="17">Lacks conserved residue(s) required for the propagation of feature annotation.</text>
</comment>
<dbReference type="Gene3D" id="4.10.110.10">
    <property type="entry name" value="Spasmolytic Protein, domain 1"/>
    <property type="match status" value="1"/>
</dbReference>
<dbReference type="CDD" id="cd00111">
    <property type="entry name" value="Trefoil"/>
    <property type="match status" value="1"/>
</dbReference>
<dbReference type="InterPro" id="IPR000519">
    <property type="entry name" value="P_trefoil_dom"/>
</dbReference>
<feature type="domain" description="ZP" evidence="19">
    <location>
        <begin position="110"/>
        <end position="381"/>
    </location>
</feature>
<evidence type="ECO:0000256" key="14">
    <source>
        <dbReference type="ARBA" id="ARBA00040238"/>
    </source>
</evidence>
<evidence type="ECO:0000256" key="12">
    <source>
        <dbReference type="ARBA" id="ARBA00024183"/>
    </source>
</evidence>
<evidence type="ECO:0000256" key="15">
    <source>
        <dbReference type="ARBA" id="ARBA00042273"/>
    </source>
</evidence>
<proteinExistence type="predicted"/>
<dbReference type="GO" id="GO:0035804">
    <property type="term" value="F:structural constituent of egg coat"/>
    <property type="evidence" value="ECO:0007669"/>
    <property type="project" value="TreeGrafter"/>
</dbReference>
<evidence type="ECO:0000256" key="16">
    <source>
        <dbReference type="ARBA" id="ARBA00042573"/>
    </source>
</evidence>
<evidence type="ECO:0000256" key="13">
    <source>
        <dbReference type="ARBA" id="ARBA00037545"/>
    </source>
</evidence>
<evidence type="ECO:0000259" key="20">
    <source>
        <dbReference type="PROSITE" id="PS51448"/>
    </source>
</evidence>
<organism evidence="21 22">
    <name type="scientific">Scleropages formosus</name>
    <name type="common">Asian bonytongue</name>
    <name type="synonym">Osteoglossum formosum</name>
    <dbReference type="NCBI Taxonomy" id="113540"/>
    <lineage>
        <taxon>Eukaryota</taxon>
        <taxon>Metazoa</taxon>
        <taxon>Chordata</taxon>
        <taxon>Craniata</taxon>
        <taxon>Vertebrata</taxon>
        <taxon>Euteleostomi</taxon>
        <taxon>Actinopterygii</taxon>
        <taxon>Neopterygii</taxon>
        <taxon>Teleostei</taxon>
        <taxon>Osteoglossocephala</taxon>
        <taxon>Osteoglossomorpha</taxon>
        <taxon>Osteoglossiformes</taxon>
        <taxon>Osteoglossidae</taxon>
        <taxon>Scleropages</taxon>
    </lineage>
</organism>
<feature type="transmembrane region" description="Helical" evidence="18">
    <location>
        <begin position="37"/>
        <end position="56"/>
    </location>
</feature>
<evidence type="ECO:0000256" key="1">
    <source>
        <dbReference type="ARBA" id="ARBA00004251"/>
    </source>
</evidence>
<dbReference type="PRINTS" id="PR00023">
    <property type="entry name" value="ZPELLUCIDA"/>
</dbReference>
<evidence type="ECO:0000256" key="10">
    <source>
        <dbReference type="ARBA" id="ARBA00023180"/>
    </source>
</evidence>
<dbReference type="PANTHER" id="PTHR23343">
    <property type="entry name" value="ZONA PELLUCIDA SPERM-BINDING PROTEIN"/>
    <property type="match status" value="1"/>
</dbReference>
<keyword evidence="9 17" id="KW-1015">Disulfide bond</keyword>
<dbReference type="Pfam" id="PF23344">
    <property type="entry name" value="ZP-N"/>
    <property type="match status" value="1"/>
</dbReference>
<evidence type="ECO:0000256" key="2">
    <source>
        <dbReference type="ARBA" id="ARBA00022475"/>
    </source>
</evidence>
<evidence type="ECO:0000313" key="22">
    <source>
        <dbReference type="Proteomes" id="UP000694397"/>
    </source>
</evidence>
<keyword evidence="5" id="KW-0165">Cleavage on pair of basic residues</keyword>
<feature type="transmembrane region" description="Helical" evidence="18">
    <location>
        <begin position="447"/>
        <end position="474"/>
    </location>
</feature>
<evidence type="ECO:0000313" key="21">
    <source>
        <dbReference type="Ensembl" id="ENSSFOP00015057886.1"/>
    </source>
</evidence>
<keyword evidence="10" id="KW-0325">Glycoprotein</keyword>
<dbReference type="PANTHER" id="PTHR23343:SF31">
    <property type="entry name" value="ZONA PELLUCIDA SPERM-BINDING PROTEIN 4"/>
    <property type="match status" value="1"/>
</dbReference>
<dbReference type="Pfam" id="PF00100">
    <property type="entry name" value="Zona_pellucida"/>
    <property type="match status" value="1"/>
</dbReference>
<dbReference type="SUPFAM" id="SSF57492">
    <property type="entry name" value="Trefoil"/>
    <property type="match status" value="1"/>
</dbReference>
<evidence type="ECO:0000259" key="19">
    <source>
        <dbReference type="PROSITE" id="PS51034"/>
    </source>
</evidence>
<evidence type="ECO:0000256" key="5">
    <source>
        <dbReference type="ARBA" id="ARBA00022685"/>
    </source>
</evidence>
<dbReference type="InterPro" id="IPR048290">
    <property type="entry name" value="ZP_chr"/>
</dbReference>
<dbReference type="OrthoDB" id="8919081at2759"/>
<dbReference type="SMART" id="SM00241">
    <property type="entry name" value="ZP"/>
    <property type="match status" value="1"/>
</dbReference>
<dbReference type="GO" id="GO:0035805">
    <property type="term" value="C:egg coat"/>
    <property type="evidence" value="ECO:0007669"/>
    <property type="project" value="UniProtKB-SubCell"/>
</dbReference>
<evidence type="ECO:0000256" key="6">
    <source>
        <dbReference type="ARBA" id="ARBA00022692"/>
    </source>
</evidence>
<protein>
    <recommendedName>
        <fullName evidence="14">Zona pellucida sperm-binding protein 4</fullName>
    </recommendedName>
    <alternativeName>
        <fullName evidence="16">Zona pellucida glycoprotein 4</fullName>
    </alternativeName>
    <alternativeName>
        <fullName evidence="15">Zona pellucida protein B</fullName>
    </alternativeName>
</protein>
<keyword evidence="11" id="KW-0278">Fertilization</keyword>
<reference evidence="21" key="3">
    <citation type="submission" date="2025-09" db="UniProtKB">
        <authorList>
            <consortium name="Ensembl"/>
        </authorList>
    </citation>
    <scope>IDENTIFICATION</scope>
</reference>
<dbReference type="PROSITE" id="PS51448">
    <property type="entry name" value="P_TREFOIL_2"/>
    <property type="match status" value="1"/>
</dbReference>
<keyword evidence="6 18" id="KW-0812">Transmembrane</keyword>
<dbReference type="InterPro" id="IPR051148">
    <property type="entry name" value="Zona_Pellucida_Domain_gp"/>
</dbReference>
<reference evidence="21" key="2">
    <citation type="submission" date="2025-08" db="UniProtKB">
        <authorList>
            <consortium name="Ensembl"/>
        </authorList>
    </citation>
    <scope>IDENTIFICATION</scope>
</reference>
<dbReference type="Ensembl" id="ENSSFOT00015071679.1">
    <property type="protein sequence ID" value="ENSSFOP00015057886.1"/>
    <property type="gene ID" value="ENSSFOG00015024955.1"/>
</dbReference>
<evidence type="ECO:0000256" key="18">
    <source>
        <dbReference type="SAM" id="Phobius"/>
    </source>
</evidence>
<evidence type="ECO:0000256" key="17">
    <source>
        <dbReference type="PROSITE-ProRule" id="PRU00779"/>
    </source>
</evidence>
<comment type="subcellular location">
    <subcellularLocation>
        <location evidence="1">Cell membrane</location>
        <topology evidence="1">Single-pass type I membrane protein</topology>
    </subcellularLocation>
    <subcellularLocation>
        <location evidence="12">Zona pellucida</location>
    </subcellularLocation>
</comment>
<feature type="disulfide bond" evidence="17">
    <location>
        <begin position="79"/>
        <end position="94"/>
    </location>
</feature>
<dbReference type="GO" id="GO:0032190">
    <property type="term" value="F:acrosin binding"/>
    <property type="evidence" value="ECO:0007669"/>
    <property type="project" value="TreeGrafter"/>
</dbReference>
<dbReference type="Gene3D" id="2.60.40.4100">
    <property type="entry name" value="Zona pellucida, ZP-C domain"/>
    <property type="match status" value="1"/>
</dbReference>
<dbReference type="InterPro" id="IPR042235">
    <property type="entry name" value="ZP-C_dom"/>
</dbReference>
<keyword evidence="22" id="KW-1185">Reference proteome</keyword>
<dbReference type="PROSITE" id="PS51034">
    <property type="entry name" value="ZP_2"/>
    <property type="match status" value="1"/>
</dbReference>
<comment type="function">
    <text evidence="13">Component of the zona pellucida, an extracellular matrix surrounding oocytes which mediates sperm binding, induction of the acrosome reaction and prevents post-fertilization polyspermy. The zona pellucida is composed of 3 to 4 glycoproteins, ZP1, ZP2, ZP3, and ZP4. ZP4 may act as a sperm receptor.</text>
</comment>
<keyword evidence="4" id="KW-0272">Extracellular matrix</keyword>
<dbReference type="SMART" id="SM00018">
    <property type="entry name" value="PD"/>
    <property type="match status" value="1"/>
</dbReference>
<dbReference type="GeneTree" id="ENSGT00940000163253"/>
<keyword evidence="3" id="KW-0964">Secreted</keyword>
<dbReference type="InterPro" id="IPR055356">
    <property type="entry name" value="ZP-N"/>
</dbReference>
<name>A0A8C9U607_SCLFO</name>
<dbReference type="Pfam" id="PF00088">
    <property type="entry name" value="Trefoil"/>
    <property type="match status" value="1"/>
</dbReference>
<sequence length="477" mass="52752">MVGRGTKRRVLVSVSLVGCVLFEYTCAILVRRFNMELFGSCWWAVAFLSVVLAAFAQKMIPRDPVLDLDKCQVYDRVPCGDPAINGVQCQAIGCCFDGQQCYYGNAVTVQCTMDGQFVVVVSKDSVVPKLDLTSLSMLGGKEPPCSPVVSTDSFAIYIFPVTACGTVAGDYIIYENRIISSYEVGVGPLGSITRDSTYELSFHCRYLGSELVSLIADVYTIAPPPPVAAPGPLRVELRLANGQCTTKGCNEEVSAYTSYYQDSDYPVTKVLQQPVYVEVRILNRTDPNIILLLENCWATSTSDPLSLPQWSLIVNGCPYQGDKYLTTLVPVDGSSRLPFPTHYKRFIFKMFTFVHPVFIHCSTAVCHPSAMENCEQKCFRRSWLQKSNADKIVVSSHEVIVTAELLKPVAMQSVAEGEHLLQRVDNIPKTNFLLHPVFLSFPLGPKFIGYGGLAVAVSTVIGLFAFMLAVIWWLRHH</sequence>
<dbReference type="GO" id="GO:0007339">
    <property type="term" value="P:binding of sperm to zona pellucida"/>
    <property type="evidence" value="ECO:0007669"/>
    <property type="project" value="TreeGrafter"/>
</dbReference>
<evidence type="ECO:0000256" key="8">
    <source>
        <dbReference type="ARBA" id="ARBA00023136"/>
    </source>
</evidence>
<feature type="domain" description="P-type" evidence="20">
    <location>
        <begin position="69"/>
        <end position="105"/>
    </location>
</feature>
<evidence type="ECO:0000256" key="11">
    <source>
        <dbReference type="ARBA" id="ARBA00023279"/>
    </source>
</evidence>
<evidence type="ECO:0000256" key="9">
    <source>
        <dbReference type="ARBA" id="ARBA00023157"/>
    </source>
</evidence>
<gene>
    <name evidence="21" type="primary">LOC108938882</name>
</gene>
<dbReference type="InterPro" id="IPR017977">
    <property type="entry name" value="ZP_dom_CS"/>
</dbReference>
<dbReference type="GO" id="GO:0005886">
    <property type="term" value="C:plasma membrane"/>
    <property type="evidence" value="ECO:0007669"/>
    <property type="project" value="UniProtKB-SubCell"/>
</dbReference>
<keyword evidence="7 18" id="KW-1133">Transmembrane helix</keyword>
<dbReference type="PROSITE" id="PS00682">
    <property type="entry name" value="ZP_1"/>
    <property type="match status" value="1"/>
</dbReference>
<evidence type="ECO:0000256" key="3">
    <source>
        <dbReference type="ARBA" id="ARBA00022525"/>
    </source>
</evidence>
<evidence type="ECO:0000256" key="7">
    <source>
        <dbReference type="ARBA" id="ARBA00022989"/>
    </source>
</evidence>
<dbReference type="Proteomes" id="UP000694397">
    <property type="component" value="Chromosome 23"/>
</dbReference>
<dbReference type="AlphaFoldDB" id="A0A8C9U607"/>
<dbReference type="GO" id="GO:0060468">
    <property type="term" value="P:prevention of polyspermy"/>
    <property type="evidence" value="ECO:0007669"/>
    <property type="project" value="TreeGrafter"/>
</dbReference>
<accession>A0A8C9U607</accession>
<reference evidence="21 22" key="1">
    <citation type="submission" date="2019-04" db="EMBL/GenBank/DDBJ databases">
        <authorList>
            <consortium name="Wellcome Sanger Institute Data Sharing"/>
        </authorList>
    </citation>
    <scope>NUCLEOTIDE SEQUENCE [LARGE SCALE GENOMIC DNA]</scope>
</reference>
<dbReference type="InterPro" id="IPR055355">
    <property type="entry name" value="ZP-C"/>
</dbReference>
<dbReference type="InterPro" id="IPR044913">
    <property type="entry name" value="P_trefoil_dom_sf"/>
</dbReference>
<keyword evidence="2" id="KW-1003">Cell membrane</keyword>